<dbReference type="SMART" id="SM00878">
    <property type="entry name" value="Biotin_carb_C"/>
    <property type="match status" value="1"/>
</dbReference>
<keyword evidence="4 6" id="KW-0067">ATP-binding</keyword>
<dbReference type="InterPro" id="IPR011054">
    <property type="entry name" value="Rudment_hybrid_motif"/>
</dbReference>
<evidence type="ECO:0000256" key="2">
    <source>
        <dbReference type="ARBA" id="ARBA00022598"/>
    </source>
</evidence>
<evidence type="ECO:0000259" key="8">
    <source>
        <dbReference type="PROSITE" id="PS50979"/>
    </source>
</evidence>
<dbReference type="GO" id="GO:0046872">
    <property type="term" value="F:metal ion binding"/>
    <property type="evidence" value="ECO:0007669"/>
    <property type="project" value="InterPro"/>
</dbReference>
<proteinExistence type="predicted"/>
<dbReference type="SUPFAM" id="SSF51246">
    <property type="entry name" value="Rudiment single hybrid motif"/>
    <property type="match status" value="1"/>
</dbReference>
<feature type="non-terminal residue" evidence="9">
    <location>
        <position position="367"/>
    </location>
</feature>
<dbReference type="GO" id="GO:0004075">
    <property type="term" value="F:biotin carboxylase activity"/>
    <property type="evidence" value="ECO:0007669"/>
    <property type="project" value="UniProtKB-EC"/>
</dbReference>
<gene>
    <name evidence="9" type="ORF">DDK22_38770</name>
</gene>
<dbReference type="Gene3D" id="3.30.470.20">
    <property type="entry name" value="ATP-grasp fold, B domain"/>
    <property type="match status" value="1"/>
</dbReference>
<feature type="domain" description="Biotin carboxylation" evidence="8">
    <location>
        <begin position="1"/>
        <end position="367"/>
    </location>
</feature>
<dbReference type="InterPro" id="IPR011761">
    <property type="entry name" value="ATP-grasp"/>
</dbReference>
<comment type="catalytic activity">
    <reaction evidence="5">
        <text>N(6)-biotinyl-L-lysyl-[protein] + hydrogencarbonate + ATP = N(6)-carboxybiotinyl-L-lysyl-[protein] + ADP + phosphate + H(+)</text>
        <dbReference type="Rhea" id="RHEA:13501"/>
        <dbReference type="Rhea" id="RHEA-COMP:10505"/>
        <dbReference type="Rhea" id="RHEA-COMP:10506"/>
        <dbReference type="ChEBI" id="CHEBI:15378"/>
        <dbReference type="ChEBI" id="CHEBI:17544"/>
        <dbReference type="ChEBI" id="CHEBI:30616"/>
        <dbReference type="ChEBI" id="CHEBI:43474"/>
        <dbReference type="ChEBI" id="CHEBI:83144"/>
        <dbReference type="ChEBI" id="CHEBI:83145"/>
        <dbReference type="ChEBI" id="CHEBI:456216"/>
        <dbReference type="EC" id="6.3.4.14"/>
    </reaction>
</comment>
<dbReference type="Pfam" id="PF02786">
    <property type="entry name" value="CPSase_L_D2"/>
    <property type="match status" value="1"/>
</dbReference>
<dbReference type="EMBL" id="QDHA01000227">
    <property type="protein sequence ID" value="RCJ03180.1"/>
    <property type="molecule type" value="Genomic_DNA"/>
</dbReference>
<dbReference type="EC" id="6.3.4.14" evidence="1"/>
<sequence length="367" mass="39971">QAVIDAGIRWIGPSPDVMRKLGNKVAARNAAIEAGVPVMPATDPLPYELEACKRLAAGIGYPLMLKASWGGGGRGMRILESEQDLEGSLAAARREALAAFGNDEVYVEKLVRNARHVEVQALGDTHGNLVHLYERDCTVQRRNQKVVERAPAPYLDDAGRAALCEAAMRLMRAVGYTHAGTVEFLMDADSGQFYFIEVNPRIQVEHTVTEMVTGVDIVKAQIRITEGGHIGMTENTRNENGEIVVRAAGVPVQEAISLNGHALQCRITTEDPENGFLPDYGRLTAYRSAAGFGVRLDAGTAYGGAVITPYYDSLLVKVTTWAPTAPESIRRMDRALREFRIRGVASNLQFLENVINHPAFRSGDVTT</sequence>
<dbReference type="PROSITE" id="PS00867">
    <property type="entry name" value="CPSASE_2"/>
    <property type="match status" value="1"/>
</dbReference>
<dbReference type="PANTHER" id="PTHR48095">
    <property type="entry name" value="PYRUVATE CARBOXYLASE SUBUNIT A"/>
    <property type="match status" value="1"/>
</dbReference>
<evidence type="ECO:0000256" key="5">
    <source>
        <dbReference type="ARBA" id="ARBA00048600"/>
    </source>
</evidence>
<comment type="caution">
    <text evidence="9">The sequence shown here is derived from an EMBL/GenBank/DDBJ whole genome shotgun (WGS) entry which is preliminary data.</text>
</comment>
<dbReference type="Proteomes" id="UP000253501">
    <property type="component" value="Unassembled WGS sequence"/>
</dbReference>
<feature type="non-terminal residue" evidence="9">
    <location>
        <position position="1"/>
    </location>
</feature>
<dbReference type="Pfam" id="PF02785">
    <property type="entry name" value="Biotin_carb_C"/>
    <property type="match status" value="1"/>
</dbReference>
<dbReference type="PROSITE" id="PS50975">
    <property type="entry name" value="ATP_GRASP"/>
    <property type="match status" value="1"/>
</dbReference>
<accession>A0A367P5S7</accession>
<dbReference type="InterPro" id="IPR051602">
    <property type="entry name" value="ACC_Biotin_Carboxylase"/>
</dbReference>
<feature type="domain" description="ATP-grasp" evidence="7">
    <location>
        <begin position="28"/>
        <end position="226"/>
    </location>
</feature>
<evidence type="ECO:0000259" key="7">
    <source>
        <dbReference type="PROSITE" id="PS50975"/>
    </source>
</evidence>
<evidence type="ECO:0000256" key="6">
    <source>
        <dbReference type="PROSITE-ProRule" id="PRU00409"/>
    </source>
</evidence>
<dbReference type="InterPro" id="IPR005479">
    <property type="entry name" value="CPAse_ATP-bd"/>
</dbReference>
<evidence type="ECO:0000313" key="9">
    <source>
        <dbReference type="EMBL" id="RCJ03180.1"/>
    </source>
</evidence>
<dbReference type="InterPro" id="IPR005482">
    <property type="entry name" value="Biotin_COase_C"/>
</dbReference>
<reference evidence="9 10" key="1">
    <citation type="submission" date="2018-04" db="EMBL/GenBank/DDBJ databases">
        <title>Cupriavidus necator CR12 genome sequencing and assembly.</title>
        <authorList>
            <person name="Ben Fekih I."/>
            <person name="Mazhar H.S."/>
            <person name="Bello S.K."/>
            <person name="Rensing C."/>
        </authorList>
    </citation>
    <scope>NUCLEOTIDE SEQUENCE [LARGE SCALE GENOMIC DNA]</scope>
    <source>
        <strain evidence="9 10">CR12</strain>
    </source>
</reference>
<dbReference type="PANTHER" id="PTHR48095:SF2">
    <property type="entry name" value="BIOTIN CARBOXYLASE, CHLOROPLASTIC"/>
    <property type="match status" value="1"/>
</dbReference>
<keyword evidence="3 6" id="KW-0547">Nucleotide-binding</keyword>
<keyword evidence="9" id="KW-0670">Pyruvate</keyword>
<dbReference type="InterPro" id="IPR011764">
    <property type="entry name" value="Biotin_carboxylation_dom"/>
</dbReference>
<name>A0A367P5S7_CUPNE</name>
<dbReference type="PROSITE" id="PS00866">
    <property type="entry name" value="CPSASE_1"/>
    <property type="match status" value="1"/>
</dbReference>
<evidence type="ECO:0000256" key="1">
    <source>
        <dbReference type="ARBA" id="ARBA00013263"/>
    </source>
</evidence>
<dbReference type="PROSITE" id="PS50979">
    <property type="entry name" value="BC"/>
    <property type="match status" value="1"/>
</dbReference>
<dbReference type="SUPFAM" id="SSF56059">
    <property type="entry name" value="Glutathione synthetase ATP-binding domain-like"/>
    <property type="match status" value="1"/>
</dbReference>
<protein>
    <recommendedName>
        <fullName evidence="1">biotin carboxylase</fullName>
        <ecNumber evidence="1">6.3.4.14</ecNumber>
    </recommendedName>
</protein>
<dbReference type="AlphaFoldDB" id="A0A367P5S7"/>
<keyword evidence="2 9" id="KW-0436">Ligase</keyword>
<dbReference type="FunFam" id="3.30.1490.20:FF:000003">
    <property type="entry name" value="acetyl-CoA carboxylase isoform X1"/>
    <property type="match status" value="1"/>
</dbReference>
<evidence type="ECO:0000256" key="3">
    <source>
        <dbReference type="ARBA" id="ARBA00022741"/>
    </source>
</evidence>
<evidence type="ECO:0000313" key="10">
    <source>
        <dbReference type="Proteomes" id="UP000253501"/>
    </source>
</evidence>
<dbReference type="GO" id="GO:0005524">
    <property type="term" value="F:ATP binding"/>
    <property type="evidence" value="ECO:0007669"/>
    <property type="project" value="UniProtKB-UniRule"/>
</dbReference>
<organism evidence="9 10">
    <name type="scientific">Cupriavidus necator</name>
    <name type="common">Alcaligenes eutrophus</name>
    <name type="synonym">Ralstonia eutropha</name>
    <dbReference type="NCBI Taxonomy" id="106590"/>
    <lineage>
        <taxon>Bacteria</taxon>
        <taxon>Pseudomonadati</taxon>
        <taxon>Pseudomonadota</taxon>
        <taxon>Betaproteobacteria</taxon>
        <taxon>Burkholderiales</taxon>
        <taxon>Burkholderiaceae</taxon>
        <taxon>Cupriavidus</taxon>
    </lineage>
</organism>
<dbReference type="RefSeq" id="WP_226798084.1">
    <property type="nucleotide sequence ID" value="NZ_QDHA01000227.1"/>
</dbReference>
<evidence type="ECO:0000256" key="4">
    <source>
        <dbReference type="ARBA" id="ARBA00022840"/>
    </source>
</evidence>